<protein>
    <submittedName>
        <fullName evidence="1">Uncharacterized protein</fullName>
    </submittedName>
</protein>
<dbReference type="AlphaFoldDB" id="A0A7R9CI69"/>
<evidence type="ECO:0000313" key="1">
    <source>
        <dbReference type="EMBL" id="CAD7396217.1"/>
    </source>
</evidence>
<organism evidence="1">
    <name type="scientific">Timema cristinae</name>
    <name type="common">Walking stick</name>
    <dbReference type="NCBI Taxonomy" id="61476"/>
    <lineage>
        <taxon>Eukaryota</taxon>
        <taxon>Metazoa</taxon>
        <taxon>Ecdysozoa</taxon>
        <taxon>Arthropoda</taxon>
        <taxon>Hexapoda</taxon>
        <taxon>Insecta</taxon>
        <taxon>Pterygota</taxon>
        <taxon>Neoptera</taxon>
        <taxon>Polyneoptera</taxon>
        <taxon>Phasmatodea</taxon>
        <taxon>Timematodea</taxon>
        <taxon>Timematoidea</taxon>
        <taxon>Timematidae</taxon>
        <taxon>Timema</taxon>
    </lineage>
</organism>
<dbReference type="EMBL" id="OC317334">
    <property type="protein sequence ID" value="CAD7396217.1"/>
    <property type="molecule type" value="Genomic_DNA"/>
</dbReference>
<sequence length="423" mass="46791">MRKGRSLWLCSKIHQEVVIKSETSLICVNINLEQPGAESSNTVITMMSNKQIFRAAWQLPSSSRFLKLGGLIMVVVVPVSSGEMQNLAQSWQLFACVGCLLREVLGKISGIGPSLEDQASQKQLTHQFGVATICDVILPDVTMKPITHFGLSGLRRVHDVNPVTDQTGKDEFVSALTGVVMATATDVPAGMMQLVSYVGHVNSVNHLRKSKFTLYTTSRLYAILRWRQFGGLTCWDRNIAKAMNHAFMNGTRLLARQVLAEHTRHKATSLSVLSSSPPEDSSTLGHILHNLQYETTSPMMQEGVLLEIHTVREMGDVLKKCNRSGSKIAQDVYLQGFASVQRSLLTCISAWSRPTCKSSLLTTNARMKRSPKDATIVRHPDVPTEKASNALIGQYCTIRRPLIMLDTWVGIRDLTSIVLHLLV</sequence>
<name>A0A7R9CI69_TIMCR</name>
<gene>
    <name evidence="1" type="ORF">TCEB3V08_LOCUS3501</name>
</gene>
<proteinExistence type="predicted"/>
<reference evidence="1" key="1">
    <citation type="submission" date="2020-11" db="EMBL/GenBank/DDBJ databases">
        <authorList>
            <person name="Tran Van P."/>
        </authorList>
    </citation>
    <scope>NUCLEOTIDE SEQUENCE</scope>
</reference>
<accession>A0A7R9CI69</accession>